<evidence type="ECO:0000259" key="7">
    <source>
        <dbReference type="PROSITE" id="PS50112"/>
    </source>
</evidence>
<dbReference type="STRING" id="7998.ENSIPUP00000014512"/>
<dbReference type="PROSITE" id="PS50112">
    <property type="entry name" value="PAS"/>
    <property type="match status" value="1"/>
</dbReference>
<evidence type="ECO:0000256" key="6">
    <source>
        <dbReference type="SAM" id="MobiDB-lite"/>
    </source>
</evidence>
<name>A0A2D0TAI6_ICTPU</name>
<dbReference type="SUPFAM" id="SSF47459">
    <property type="entry name" value="HLH, helix-loop-helix DNA-binding domain"/>
    <property type="match status" value="1"/>
</dbReference>
<keyword evidence="9" id="KW-1185">Reference proteome</keyword>
<dbReference type="InterPro" id="IPR039091">
    <property type="entry name" value="AHR/AHRR"/>
</dbReference>
<dbReference type="Gene3D" id="3.30.450.20">
    <property type="entry name" value="PAS domain"/>
    <property type="match status" value="1"/>
</dbReference>
<dbReference type="KEGG" id="ipu:108280895"/>
<evidence type="ECO:0000259" key="8">
    <source>
        <dbReference type="PROSITE" id="PS50888"/>
    </source>
</evidence>
<evidence type="ECO:0000256" key="1">
    <source>
        <dbReference type="ARBA" id="ARBA00004123"/>
    </source>
</evidence>
<organism evidence="9 10">
    <name type="scientific">Ictalurus punctatus</name>
    <name type="common">Channel catfish</name>
    <name type="synonym">Silurus punctatus</name>
    <dbReference type="NCBI Taxonomy" id="7998"/>
    <lineage>
        <taxon>Eukaryota</taxon>
        <taxon>Metazoa</taxon>
        <taxon>Chordata</taxon>
        <taxon>Craniata</taxon>
        <taxon>Vertebrata</taxon>
        <taxon>Euteleostomi</taxon>
        <taxon>Actinopterygii</taxon>
        <taxon>Neopterygii</taxon>
        <taxon>Teleostei</taxon>
        <taxon>Ostariophysi</taxon>
        <taxon>Siluriformes</taxon>
        <taxon>Ictaluridae</taxon>
        <taxon>Ictalurus</taxon>
    </lineage>
</organism>
<dbReference type="CDD" id="cd11435">
    <property type="entry name" value="bHLH-PAS_AhRR"/>
    <property type="match status" value="1"/>
</dbReference>
<evidence type="ECO:0000256" key="4">
    <source>
        <dbReference type="ARBA" id="ARBA00023163"/>
    </source>
</evidence>
<dbReference type="InterPro" id="IPR039092">
    <property type="entry name" value="AHRR_bHLH"/>
</dbReference>
<dbReference type="SUPFAM" id="SSF55785">
    <property type="entry name" value="PYP-like sensor domain (PAS domain)"/>
    <property type="match status" value="1"/>
</dbReference>
<dbReference type="GO" id="GO:0004879">
    <property type="term" value="F:nuclear receptor activity"/>
    <property type="evidence" value="ECO:0007669"/>
    <property type="project" value="TreeGrafter"/>
</dbReference>
<keyword evidence="4" id="KW-0804">Transcription</keyword>
<reference evidence="10" key="2">
    <citation type="submission" date="2025-08" db="UniProtKB">
        <authorList>
            <consortium name="RefSeq"/>
        </authorList>
    </citation>
    <scope>IDENTIFICATION</scope>
    <source>
        <tissue evidence="10">Blood</tissue>
    </source>
</reference>
<protein>
    <submittedName>
        <fullName evidence="10">Aryl-hydrocarbon receptor repressor b isoform X1</fullName>
    </submittedName>
</protein>
<dbReference type="InterPro" id="IPR036638">
    <property type="entry name" value="HLH_DNA-bd_sf"/>
</dbReference>
<dbReference type="Proteomes" id="UP000221080">
    <property type="component" value="Chromosome 20"/>
</dbReference>
<dbReference type="RefSeq" id="XP_017351884.1">
    <property type="nucleotide sequence ID" value="XM_017496395.3"/>
</dbReference>
<dbReference type="CDD" id="cd00130">
    <property type="entry name" value="PAS"/>
    <property type="match status" value="1"/>
</dbReference>
<sequence>MYLRVFQLEFVCSVYSDWPNIMIPPGECLYAGRKRRKPMQKQKPAGVNQKSNPSKRHRDRLNAELDRLASLLPFNPEVISKLDKLSVLRLSVSYLRVKSFFQTIQEKSSKKQSPASCSPEPKKHSLGNSILESDLLLESLTGFALIVSSDGVIFYASSTIVEYLGFHQTDVMHQNVFDYIHVDERQEFRRQLHWAMNPQQEHHSPSGNDEDYMVRSLFNAQELNGVPPELSPFLTRCFIARVRCLLDNKSGFLRMQFQGSLKFLQGQKRKSKSGALMPPQLALFCVAVPLVLPSITELKMKGMMSKPKGSNISEKRHHISRTSCDADDMNLNWHSGSWTALTKEGTQYKSEGLYVQDEPLNFCMSSTAAHKVQPTQSPWDSRCHSASQGGYFSSKLGKHVQSGKFRFSPGCAAAAMSQCKQYGLGDKDGYCGYRKTESTRYTGNNDCYSNLLLPETAIKTEHDSDSENGCSIYGTPHNGAWRYSTPFPDAHQVKTEADYDEYYSKPSITNISSINGHHKYLYTGAGRPLKCVLNKDHSDPHSLQDTNCHAYTNSSESKVFMQPDYKLSYEVRNHSLLHPIKREPVDSLPWTEGSHDVIQQHVDRNEANCALNTVVHKTSAYLYMQ</sequence>
<dbReference type="InterPro" id="IPR013767">
    <property type="entry name" value="PAS_fold"/>
</dbReference>
<keyword evidence="5" id="KW-0539">Nucleus</keyword>
<dbReference type="Pfam" id="PF00010">
    <property type="entry name" value="HLH"/>
    <property type="match status" value="1"/>
</dbReference>
<dbReference type="FunFam" id="4.10.280.10:FF:000041">
    <property type="entry name" value="aryl hydrocarbon receptor repressor"/>
    <property type="match status" value="1"/>
</dbReference>
<dbReference type="PROSITE" id="PS50888">
    <property type="entry name" value="BHLH"/>
    <property type="match status" value="1"/>
</dbReference>
<dbReference type="FunFam" id="3.30.450.20:FF:000035">
    <property type="entry name" value="Aryl hydrocarbon receptor"/>
    <property type="match status" value="1"/>
</dbReference>
<dbReference type="OrthoDB" id="7788762at2759"/>
<dbReference type="GO" id="GO:0046983">
    <property type="term" value="F:protein dimerization activity"/>
    <property type="evidence" value="ECO:0007669"/>
    <property type="project" value="InterPro"/>
</dbReference>
<feature type="domain" description="PAS" evidence="7">
    <location>
        <begin position="136"/>
        <end position="199"/>
    </location>
</feature>
<dbReference type="SMART" id="SM00091">
    <property type="entry name" value="PAS"/>
    <property type="match status" value="1"/>
</dbReference>
<accession>A0A2D0TAI6</accession>
<dbReference type="SMART" id="SM00353">
    <property type="entry name" value="HLH"/>
    <property type="match status" value="1"/>
</dbReference>
<dbReference type="GO" id="GO:0000976">
    <property type="term" value="F:transcription cis-regulatory region binding"/>
    <property type="evidence" value="ECO:0007669"/>
    <property type="project" value="TreeGrafter"/>
</dbReference>
<evidence type="ECO:0000256" key="2">
    <source>
        <dbReference type="ARBA" id="ARBA00023015"/>
    </source>
</evidence>
<keyword evidence="10" id="KW-0675">Receptor</keyword>
<evidence type="ECO:0000313" key="9">
    <source>
        <dbReference type="Proteomes" id="UP000221080"/>
    </source>
</evidence>
<reference evidence="9" key="1">
    <citation type="journal article" date="2016" name="Nat. Commun.">
        <title>The channel catfish genome sequence provides insights into the evolution of scale formation in teleosts.</title>
        <authorList>
            <person name="Liu Z."/>
            <person name="Liu S."/>
            <person name="Yao J."/>
            <person name="Bao L."/>
            <person name="Zhang J."/>
            <person name="Li Y."/>
            <person name="Jiang C."/>
            <person name="Sun L."/>
            <person name="Wang R."/>
            <person name="Zhang Y."/>
            <person name="Zhou T."/>
            <person name="Zeng Q."/>
            <person name="Fu Q."/>
            <person name="Gao S."/>
            <person name="Li N."/>
            <person name="Koren S."/>
            <person name="Jiang Y."/>
            <person name="Zimin A."/>
            <person name="Xu P."/>
            <person name="Phillippy A.M."/>
            <person name="Geng X."/>
            <person name="Song L."/>
            <person name="Sun F."/>
            <person name="Li C."/>
            <person name="Wang X."/>
            <person name="Chen A."/>
            <person name="Jin Y."/>
            <person name="Yuan Z."/>
            <person name="Yang Y."/>
            <person name="Tan S."/>
            <person name="Peatman E."/>
            <person name="Lu J."/>
            <person name="Qin Z."/>
            <person name="Dunham R."/>
            <person name="Li Z."/>
            <person name="Sonstegard T."/>
            <person name="Feng J."/>
            <person name="Danzmann R.G."/>
            <person name="Schroeder S."/>
            <person name="Scheffler B."/>
            <person name="Duke M.V."/>
            <person name="Ballard L."/>
            <person name="Kucuktas H."/>
            <person name="Kaltenboeck L."/>
            <person name="Liu H."/>
            <person name="Armbruster J."/>
            <person name="Xie Y."/>
            <person name="Kirby M.L."/>
            <person name="Tian Y."/>
            <person name="Flanagan M.E."/>
            <person name="Mu W."/>
            <person name="Waldbieser G.C."/>
        </authorList>
    </citation>
    <scope>NUCLEOTIDE SEQUENCE [LARGE SCALE GENOMIC DNA]</scope>
    <source>
        <strain evidence="9">SDA103</strain>
    </source>
</reference>
<keyword evidence="3" id="KW-0238">DNA-binding</keyword>
<dbReference type="GO" id="GO:0005634">
    <property type="term" value="C:nucleus"/>
    <property type="evidence" value="ECO:0007669"/>
    <property type="project" value="UniProtKB-SubCell"/>
</dbReference>
<evidence type="ECO:0000256" key="3">
    <source>
        <dbReference type="ARBA" id="ARBA00023125"/>
    </source>
</evidence>
<keyword evidence="2" id="KW-0805">Transcription regulation</keyword>
<dbReference type="InterPro" id="IPR000014">
    <property type="entry name" value="PAS"/>
</dbReference>
<comment type="subcellular location">
    <subcellularLocation>
        <location evidence="1">Nucleus</location>
    </subcellularLocation>
</comment>
<gene>
    <name evidence="10" type="primary">ahrrb</name>
</gene>
<dbReference type="CTD" id="565319"/>
<dbReference type="AlphaFoldDB" id="A0A2D0TAI6"/>
<dbReference type="GO" id="GO:0034751">
    <property type="term" value="C:aryl hydrocarbon receptor complex"/>
    <property type="evidence" value="ECO:0007669"/>
    <property type="project" value="TreeGrafter"/>
</dbReference>
<dbReference type="GO" id="GO:0006805">
    <property type="term" value="P:xenobiotic metabolic process"/>
    <property type="evidence" value="ECO:0007669"/>
    <property type="project" value="InterPro"/>
</dbReference>
<evidence type="ECO:0000313" key="10">
    <source>
        <dbReference type="RefSeq" id="XP_017351884.1"/>
    </source>
</evidence>
<feature type="region of interest" description="Disordered" evidence="6">
    <location>
        <begin position="35"/>
        <end position="58"/>
    </location>
</feature>
<feature type="domain" description="BHLH" evidence="8">
    <location>
        <begin position="45"/>
        <end position="98"/>
    </location>
</feature>
<dbReference type="InterPro" id="IPR011598">
    <property type="entry name" value="bHLH_dom"/>
</dbReference>
<dbReference type="Gene3D" id="4.10.280.10">
    <property type="entry name" value="Helix-loop-helix DNA-binding domain"/>
    <property type="match status" value="1"/>
</dbReference>
<dbReference type="PANTHER" id="PTHR10649:SF3">
    <property type="entry name" value="ARYL HYDROCARBON RECEPTOR REPRESSOR"/>
    <property type="match status" value="1"/>
</dbReference>
<dbReference type="GeneID" id="108280895"/>
<dbReference type="Pfam" id="PF00989">
    <property type="entry name" value="PAS"/>
    <property type="match status" value="1"/>
</dbReference>
<dbReference type="InterPro" id="IPR035965">
    <property type="entry name" value="PAS-like_dom_sf"/>
</dbReference>
<dbReference type="GO" id="GO:0048513">
    <property type="term" value="P:animal organ development"/>
    <property type="evidence" value="ECO:0007669"/>
    <property type="project" value="UniProtKB-ARBA"/>
</dbReference>
<dbReference type="PANTHER" id="PTHR10649">
    <property type="entry name" value="ARYL HYDROCARBON RECEPTOR"/>
    <property type="match status" value="1"/>
</dbReference>
<proteinExistence type="predicted"/>
<evidence type="ECO:0000256" key="5">
    <source>
        <dbReference type="ARBA" id="ARBA00023242"/>
    </source>
</evidence>